<gene>
    <name evidence="1" type="ORF">AVDCRST_MAG63-4114</name>
</gene>
<dbReference type="EMBL" id="CADCTO010000561">
    <property type="protein sequence ID" value="CAA9287509.1"/>
    <property type="molecule type" value="Genomic_DNA"/>
</dbReference>
<reference evidence="1" key="1">
    <citation type="submission" date="2020-02" db="EMBL/GenBank/DDBJ databases">
        <authorList>
            <person name="Meier V. D."/>
        </authorList>
    </citation>
    <scope>NUCLEOTIDE SEQUENCE</scope>
    <source>
        <strain evidence="1">AVDCRST_MAG63</strain>
    </source>
</reference>
<evidence type="ECO:0000313" key="1">
    <source>
        <dbReference type="EMBL" id="CAA9287509.1"/>
    </source>
</evidence>
<accession>A0A6J4JU29</accession>
<sequence length="92" mass="10042">MATPNQTGFLSDTIYLRQDDGEMDLVLSSGGLYRAGNCPAPGLYRQVDGPRTVEIKAAGEPLPPSFDGRVACYRRVQSLWKQIEKQQAAQAA</sequence>
<dbReference type="AlphaFoldDB" id="A0A6J4JU29"/>
<organism evidence="1">
    <name type="scientific">uncultured Armatimonadetes bacterium</name>
    <dbReference type="NCBI Taxonomy" id="157466"/>
    <lineage>
        <taxon>Bacteria</taxon>
        <taxon>Bacillati</taxon>
        <taxon>Armatimonadota</taxon>
        <taxon>environmental samples</taxon>
    </lineage>
</organism>
<proteinExistence type="predicted"/>
<name>A0A6J4JU29_9BACT</name>
<protein>
    <submittedName>
        <fullName evidence="1">Uncharacterized protein</fullName>
    </submittedName>
</protein>